<sequence>MLRDARGRAAGARAKPVLSVLDMVPVSAGRSRAEALTEMTGLARACEEAGYTRYWIAEHHGSTTFMAAATTVLMGQVLAATSRIQVVSGGIMLPNHSPLVVAEQIGTLATLYPGRVGLGLGRAPGTDPLTALALRRGAADPSSFREEVLETLGYLTDEDRGGVVDAVAGAHVPGSLASQHEPQPGTAPGAPSAPSPASAPPVVRALPGQGTKPPVWLLGSSVNGARVAGGLGLPFVSAAHFAPHQAEAAVMAYRSVFNPQAPSACCSRPQVGAAVQVVVAPTRQEARRLFTTTQAASARLVSGCPAPLDPPTADLEAWRALALGKEALVEASLAGALVGEPAEVADGLLALAGSWDLDELVLLTNVYDARARQESYRLLAEQW</sequence>
<dbReference type="PANTHER" id="PTHR30137:SF6">
    <property type="entry name" value="LUCIFERASE-LIKE MONOOXYGENASE"/>
    <property type="match status" value="1"/>
</dbReference>
<name>A0A7T7S3E3_9ACTO</name>
<comment type="similarity">
    <text evidence="1">To bacterial alkanal monooxygenase alpha and beta chains.</text>
</comment>
<dbReference type="InterPro" id="IPR050766">
    <property type="entry name" value="Bact_Lucif_Oxidored"/>
</dbReference>
<dbReference type="InterPro" id="IPR011251">
    <property type="entry name" value="Luciferase-like_dom"/>
</dbReference>
<dbReference type="Gene3D" id="3.20.20.30">
    <property type="entry name" value="Luciferase-like domain"/>
    <property type="match status" value="1"/>
</dbReference>
<evidence type="ECO:0000313" key="5">
    <source>
        <dbReference type="Proteomes" id="UP000595895"/>
    </source>
</evidence>
<evidence type="ECO:0000259" key="3">
    <source>
        <dbReference type="Pfam" id="PF00296"/>
    </source>
</evidence>
<dbReference type="CDD" id="cd00347">
    <property type="entry name" value="Flavin_utilizing_monoxygenases"/>
    <property type="match status" value="1"/>
</dbReference>
<dbReference type="EMBL" id="CP066802">
    <property type="protein sequence ID" value="QQM68444.1"/>
    <property type="molecule type" value="Genomic_DNA"/>
</dbReference>
<dbReference type="NCBIfam" id="TIGR03558">
    <property type="entry name" value="oxido_grp_1"/>
    <property type="match status" value="1"/>
</dbReference>
<evidence type="ECO:0000313" key="4">
    <source>
        <dbReference type="EMBL" id="QQM68444.1"/>
    </source>
</evidence>
<accession>A0A7T7S3E3</accession>
<dbReference type="GO" id="GO:0016705">
    <property type="term" value="F:oxidoreductase activity, acting on paired donors, with incorporation or reduction of molecular oxygen"/>
    <property type="evidence" value="ECO:0007669"/>
    <property type="project" value="InterPro"/>
</dbReference>
<dbReference type="Pfam" id="PF00296">
    <property type="entry name" value="Bac_luciferase"/>
    <property type="match status" value="1"/>
</dbReference>
<dbReference type="InterPro" id="IPR036661">
    <property type="entry name" value="Luciferase-like_sf"/>
</dbReference>
<dbReference type="SUPFAM" id="SSF51679">
    <property type="entry name" value="Bacterial luciferase-like"/>
    <property type="match status" value="1"/>
</dbReference>
<reference evidence="4 5" key="1">
    <citation type="submission" date="2020-12" db="EMBL/GenBank/DDBJ databases">
        <authorList>
            <person name="Zhou J."/>
        </authorList>
    </citation>
    <scope>NUCLEOTIDE SEQUENCE [LARGE SCALE GENOMIC DNA]</scope>
    <source>
        <strain evidence="4 5">CCUG 61299</strain>
    </source>
</reference>
<protein>
    <submittedName>
        <fullName evidence="4">LLM class flavin-dependent oxidoreductase</fullName>
    </submittedName>
</protein>
<evidence type="ECO:0000256" key="1">
    <source>
        <dbReference type="ARBA" id="ARBA00007789"/>
    </source>
</evidence>
<gene>
    <name evidence="4" type="ORF">JG540_08545</name>
</gene>
<organism evidence="4 5">
    <name type="scientific">Actinomyces weissii</name>
    <dbReference type="NCBI Taxonomy" id="675090"/>
    <lineage>
        <taxon>Bacteria</taxon>
        <taxon>Bacillati</taxon>
        <taxon>Actinomycetota</taxon>
        <taxon>Actinomycetes</taxon>
        <taxon>Actinomycetales</taxon>
        <taxon>Actinomycetaceae</taxon>
        <taxon>Actinomyces</taxon>
    </lineage>
</organism>
<dbReference type="KEGG" id="awe:JG540_08545"/>
<feature type="domain" description="Luciferase-like" evidence="3">
    <location>
        <begin position="25"/>
        <end position="352"/>
    </location>
</feature>
<dbReference type="GO" id="GO:0005829">
    <property type="term" value="C:cytosol"/>
    <property type="evidence" value="ECO:0007669"/>
    <property type="project" value="TreeGrafter"/>
</dbReference>
<proteinExistence type="predicted"/>
<dbReference type="InterPro" id="IPR019949">
    <property type="entry name" value="CmoO-like"/>
</dbReference>
<keyword evidence="5" id="KW-1185">Reference proteome</keyword>
<dbReference type="AlphaFoldDB" id="A0A7T7S3E3"/>
<dbReference type="PANTHER" id="PTHR30137">
    <property type="entry name" value="LUCIFERASE-LIKE MONOOXYGENASE"/>
    <property type="match status" value="1"/>
</dbReference>
<feature type="region of interest" description="Disordered" evidence="2">
    <location>
        <begin position="174"/>
        <end position="206"/>
    </location>
</feature>
<dbReference type="Proteomes" id="UP000595895">
    <property type="component" value="Chromosome"/>
</dbReference>
<evidence type="ECO:0000256" key="2">
    <source>
        <dbReference type="SAM" id="MobiDB-lite"/>
    </source>
</evidence>